<organism evidence="2 3">
    <name type="scientific">Profundibacter amoris</name>
    <dbReference type="NCBI Taxonomy" id="2171755"/>
    <lineage>
        <taxon>Bacteria</taxon>
        <taxon>Pseudomonadati</taxon>
        <taxon>Pseudomonadota</taxon>
        <taxon>Alphaproteobacteria</taxon>
        <taxon>Rhodobacterales</taxon>
        <taxon>Paracoccaceae</taxon>
        <taxon>Profundibacter</taxon>
    </lineage>
</organism>
<feature type="signal peptide" evidence="1">
    <location>
        <begin position="1"/>
        <end position="19"/>
    </location>
</feature>
<keyword evidence="1" id="KW-0732">Signal</keyword>
<proteinExistence type="predicted"/>
<evidence type="ECO:0000313" key="2">
    <source>
        <dbReference type="EMBL" id="AXX99005.1"/>
    </source>
</evidence>
<evidence type="ECO:0000256" key="1">
    <source>
        <dbReference type="SAM" id="SignalP"/>
    </source>
</evidence>
<sequence>MAVLKTSSVALVLGGVVLAACVKPEPPKDYMLTCLHETGAKGSYVKSTDKLGANGLPVILPAAGGEARGAVLMNACVEQHNREAGTLPNPAGPTAPKMMSNGKLSVPQGYDLSTEDVALWKTLTLEQQKRAYEFLKSGSTIQSSLLED</sequence>
<dbReference type="AlphaFoldDB" id="A0A347UJH7"/>
<dbReference type="RefSeq" id="WP_118943658.1">
    <property type="nucleotide sequence ID" value="NZ_CP032125.1"/>
</dbReference>
<dbReference type="PROSITE" id="PS51257">
    <property type="entry name" value="PROKAR_LIPOPROTEIN"/>
    <property type="match status" value="1"/>
</dbReference>
<dbReference type="EMBL" id="CP032125">
    <property type="protein sequence ID" value="AXX99005.1"/>
    <property type="molecule type" value="Genomic_DNA"/>
</dbReference>
<keyword evidence="3" id="KW-1185">Reference proteome</keyword>
<accession>A0A347UJH7</accession>
<feature type="chain" id="PRO_5016831102" evidence="1">
    <location>
        <begin position="20"/>
        <end position="148"/>
    </location>
</feature>
<name>A0A347UJH7_9RHOB</name>
<dbReference type="Proteomes" id="UP000261704">
    <property type="component" value="Chromosome"/>
</dbReference>
<reference evidence="2 3" key="1">
    <citation type="submission" date="2018-09" db="EMBL/GenBank/DDBJ databases">
        <title>Profundibacter amoris BAR1 gen. nov., sp. nov., a new member of the Roseobacter clade isolated at Lokis Castle Vent Field on the Arctic Mid-Oceanic Ridge.</title>
        <authorList>
            <person name="Le Moine Bauer S."/>
            <person name="Sjoeberg A.G."/>
            <person name="L'Haridon S."/>
            <person name="Stokke R."/>
            <person name="Roalkvam I."/>
            <person name="Steen I.H."/>
            <person name="Dahle H."/>
        </authorList>
    </citation>
    <scope>NUCLEOTIDE SEQUENCE [LARGE SCALE GENOMIC DNA]</scope>
    <source>
        <strain evidence="2 3">BAR1</strain>
    </source>
</reference>
<evidence type="ECO:0000313" key="3">
    <source>
        <dbReference type="Proteomes" id="UP000261704"/>
    </source>
</evidence>
<dbReference type="OrthoDB" id="7868254at2"/>
<gene>
    <name evidence="2" type="ORF">BAR1_14355</name>
</gene>
<dbReference type="KEGG" id="pamo:BAR1_14355"/>
<protein>
    <submittedName>
        <fullName evidence="2">Uncharacterized protein</fullName>
    </submittedName>
</protein>